<reference evidence="2 3" key="1">
    <citation type="submission" date="2015-07" db="EMBL/GenBank/DDBJ databases">
        <title>The genome of Dufourea novaeangliae.</title>
        <authorList>
            <person name="Pan H."/>
            <person name="Kapheim K."/>
        </authorList>
    </citation>
    <scope>NUCLEOTIDE SEQUENCE [LARGE SCALE GENOMIC DNA]</scope>
    <source>
        <strain evidence="2">0120121106</strain>
        <tissue evidence="2">Whole body</tissue>
    </source>
</reference>
<proteinExistence type="predicted"/>
<feature type="region of interest" description="Disordered" evidence="1">
    <location>
        <begin position="262"/>
        <end position="284"/>
    </location>
</feature>
<name>A0A154PCB5_DUFNO</name>
<evidence type="ECO:0000313" key="3">
    <source>
        <dbReference type="Proteomes" id="UP000076502"/>
    </source>
</evidence>
<feature type="region of interest" description="Disordered" evidence="1">
    <location>
        <begin position="36"/>
        <end position="62"/>
    </location>
</feature>
<organism evidence="2 3">
    <name type="scientific">Dufourea novaeangliae</name>
    <name type="common">Sweat bee</name>
    <dbReference type="NCBI Taxonomy" id="178035"/>
    <lineage>
        <taxon>Eukaryota</taxon>
        <taxon>Metazoa</taxon>
        <taxon>Ecdysozoa</taxon>
        <taxon>Arthropoda</taxon>
        <taxon>Hexapoda</taxon>
        <taxon>Insecta</taxon>
        <taxon>Pterygota</taxon>
        <taxon>Neoptera</taxon>
        <taxon>Endopterygota</taxon>
        <taxon>Hymenoptera</taxon>
        <taxon>Apocrita</taxon>
        <taxon>Aculeata</taxon>
        <taxon>Apoidea</taxon>
        <taxon>Anthophila</taxon>
        <taxon>Halictidae</taxon>
        <taxon>Rophitinae</taxon>
        <taxon>Dufourea</taxon>
    </lineage>
</organism>
<feature type="region of interest" description="Disordered" evidence="1">
    <location>
        <begin position="114"/>
        <end position="150"/>
    </location>
</feature>
<evidence type="ECO:0000313" key="2">
    <source>
        <dbReference type="EMBL" id="KZC09463.1"/>
    </source>
</evidence>
<dbReference type="EMBL" id="KQ434870">
    <property type="protein sequence ID" value="KZC09463.1"/>
    <property type="molecule type" value="Genomic_DNA"/>
</dbReference>
<keyword evidence="3" id="KW-1185">Reference proteome</keyword>
<protein>
    <submittedName>
        <fullName evidence="2">Uncharacterized protein</fullName>
    </submittedName>
</protein>
<sequence length="374" mass="41048">MPAGRALSGLQFACFAFEFASPSSSAPPRPVLVLRPQTKSPDFVNPNPQVAAGSRRSRTSNIEDGLPQVLRPQTKSPDFVNPSPDLAAGSLKVLIRRTVSYKCSLAVDRASGIFDRSDGNHRVQGASENPLRLSEASQGPKSQSQPTGVGKSREILCPQLSFAHPCVVALSTNKGHVGSHVLEYSNFSWREAYNVLFSSPTPTCSGETDNGERRELEWRRGIDLPRCIASPLLGNPKSDATEKEKRECFLAVRIQSNLDYQITQTRRDDKKTQSTSRNPRKYSSRACLARNKRQDFDVAATSRSKFSPAGNSARGGSTDGELWEAKWARWKANGKRTGSGNGGNEFTPMSIQAEKCFFGGRTEKEECLRIKGNH</sequence>
<dbReference type="Proteomes" id="UP000076502">
    <property type="component" value="Unassembled WGS sequence"/>
</dbReference>
<feature type="compositionally biased region" description="Polar residues" evidence="1">
    <location>
        <begin position="135"/>
        <end position="147"/>
    </location>
</feature>
<feature type="region of interest" description="Disordered" evidence="1">
    <location>
        <begin position="299"/>
        <end position="319"/>
    </location>
</feature>
<gene>
    <name evidence="2" type="ORF">WN55_00135</name>
</gene>
<evidence type="ECO:0000256" key="1">
    <source>
        <dbReference type="SAM" id="MobiDB-lite"/>
    </source>
</evidence>
<accession>A0A154PCB5</accession>
<dbReference type="AlphaFoldDB" id="A0A154PCB5"/>